<dbReference type="PANTHER" id="PTHR24302">
    <property type="entry name" value="CYTOCHROME P450 FAMILY 3"/>
    <property type="match status" value="1"/>
</dbReference>
<dbReference type="Pfam" id="PF00067">
    <property type="entry name" value="p450"/>
    <property type="match status" value="1"/>
</dbReference>
<dbReference type="InterPro" id="IPR050705">
    <property type="entry name" value="Cytochrome_P450_3A"/>
</dbReference>
<dbReference type="FunFam" id="1.10.630.10:FF:000182">
    <property type="entry name" value="Cytochrome P450 3A4"/>
    <property type="match status" value="1"/>
</dbReference>
<dbReference type="InterPro" id="IPR017972">
    <property type="entry name" value="Cyt_P450_CS"/>
</dbReference>
<dbReference type="PRINTS" id="PR00385">
    <property type="entry name" value="P450"/>
</dbReference>
<keyword evidence="5 10" id="KW-0560">Oxidoreductase</keyword>
<dbReference type="GO" id="GO:0016705">
    <property type="term" value="F:oxidoreductase activity, acting on paired donors, with incorporation or reduction of molecular oxygen"/>
    <property type="evidence" value="ECO:0007669"/>
    <property type="project" value="InterPro"/>
</dbReference>
<evidence type="ECO:0000256" key="5">
    <source>
        <dbReference type="ARBA" id="ARBA00023002"/>
    </source>
</evidence>
<evidence type="ECO:0000256" key="3">
    <source>
        <dbReference type="ARBA" id="ARBA00022617"/>
    </source>
</evidence>
<evidence type="ECO:0000256" key="9">
    <source>
        <dbReference type="PIRSR" id="PIRSR602401-1"/>
    </source>
</evidence>
<dbReference type="InterPro" id="IPR001128">
    <property type="entry name" value="Cyt_P450"/>
</dbReference>
<dbReference type="InterPro" id="IPR036396">
    <property type="entry name" value="Cyt_P450_sf"/>
</dbReference>
<keyword evidence="4 9" id="KW-0479">Metal-binding</keyword>
<dbReference type="PROSITE" id="PS00086">
    <property type="entry name" value="CYTOCHROME_P450"/>
    <property type="match status" value="1"/>
</dbReference>
<keyword evidence="6 9" id="KW-0408">Iron</keyword>
<proteinExistence type="inferred from homology"/>
<reference evidence="11" key="1">
    <citation type="submission" date="2021-02" db="EMBL/GenBank/DDBJ databases">
        <authorList>
            <person name="Nowell W R."/>
        </authorList>
    </citation>
    <scope>NUCLEOTIDE SEQUENCE</scope>
</reference>
<dbReference type="PRINTS" id="PR00463">
    <property type="entry name" value="EP450I"/>
</dbReference>
<dbReference type="GO" id="GO:0020037">
    <property type="term" value="F:heme binding"/>
    <property type="evidence" value="ECO:0007669"/>
    <property type="project" value="InterPro"/>
</dbReference>
<comment type="cofactor">
    <cofactor evidence="1 9">
        <name>heme</name>
        <dbReference type="ChEBI" id="CHEBI:30413"/>
    </cofactor>
</comment>
<comment type="function">
    <text evidence="8">Cytochromes P450 are a group of heme-thiolate monooxygenases. They oxidize a variety of structurally unrelated compounds, including steroids, fatty acids, and xenobiotics.</text>
</comment>
<evidence type="ECO:0000256" key="2">
    <source>
        <dbReference type="ARBA" id="ARBA00010617"/>
    </source>
</evidence>
<keyword evidence="3 9" id="KW-0349">Heme</keyword>
<dbReference type="AlphaFoldDB" id="A0A815Q3A3"/>
<comment type="similarity">
    <text evidence="2 10">Belongs to the cytochrome P450 family.</text>
</comment>
<evidence type="ECO:0008006" key="13">
    <source>
        <dbReference type="Google" id="ProtNLM"/>
    </source>
</evidence>
<dbReference type="EMBL" id="CAJNOO010006896">
    <property type="protein sequence ID" value="CAF1457709.1"/>
    <property type="molecule type" value="Genomic_DNA"/>
</dbReference>
<dbReference type="OrthoDB" id="2789670at2759"/>
<organism evidence="11 12">
    <name type="scientific">Rotaria sordida</name>
    <dbReference type="NCBI Taxonomy" id="392033"/>
    <lineage>
        <taxon>Eukaryota</taxon>
        <taxon>Metazoa</taxon>
        <taxon>Spiralia</taxon>
        <taxon>Gnathifera</taxon>
        <taxon>Rotifera</taxon>
        <taxon>Eurotatoria</taxon>
        <taxon>Bdelloidea</taxon>
        <taxon>Philodinida</taxon>
        <taxon>Philodinidae</taxon>
        <taxon>Rotaria</taxon>
    </lineage>
</organism>
<keyword evidence="7 10" id="KW-0503">Monooxygenase</keyword>
<protein>
    <recommendedName>
        <fullName evidence="13">Cytochrome P450</fullName>
    </recommendedName>
</protein>
<evidence type="ECO:0000256" key="8">
    <source>
        <dbReference type="ARBA" id="ARBA00043906"/>
    </source>
</evidence>
<dbReference type="CDD" id="cd11055">
    <property type="entry name" value="CYP3A-like"/>
    <property type="match status" value="1"/>
</dbReference>
<evidence type="ECO:0000256" key="4">
    <source>
        <dbReference type="ARBA" id="ARBA00022723"/>
    </source>
</evidence>
<feature type="binding site" description="axial binding residue" evidence="9">
    <location>
        <position position="479"/>
    </location>
    <ligand>
        <name>heme</name>
        <dbReference type="ChEBI" id="CHEBI:30413"/>
    </ligand>
    <ligandPart>
        <name>Fe</name>
        <dbReference type="ChEBI" id="CHEBI:18248"/>
    </ligandPart>
</feature>
<evidence type="ECO:0000313" key="12">
    <source>
        <dbReference type="Proteomes" id="UP000663882"/>
    </source>
</evidence>
<dbReference type="GO" id="GO:0005506">
    <property type="term" value="F:iron ion binding"/>
    <property type="evidence" value="ECO:0007669"/>
    <property type="project" value="InterPro"/>
</dbReference>
<evidence type="ECO:0000313" key="11">
    <source>
        <dbReference type="EMBL" id="CAF1457709.1"/>
    </source>
</evidence>
<dbReference type="GO" id="GO:0008395">
    <property type="term" value="F:steroid hydroxylase activity"/>
    <property type="evidence" value="ECO:0007669"/>
    <property type="project" value="TreeGrafter"/>
</dbReference>
<evidence type="ECO:0000256" key="7">
    <source>
        <dbReference type="ARBA" id="ARBA00023033"/>
    </source>
</evidence>
<gene>
    <name evidence="11" type="ORF">RFH988_LOCUS37028</name>
</gene>
<evidence type="ECO:0000256" key="1">
    <source>
        <dbReference type="ARBA" id="ARBA00001971"/>
    </source>
</evidence>
<dbReference type="PANTHER" id="PTHR24302:SF15">
    <property type="entry name" value="FATTY-ACID PEROXYGENASE"/>
    <property type="match status" value="1"/>
</dbReference>
<name>A0A815Q3A3_9BILA</name>
<dbReference type="Gene3D" id="1.10.630.10">
    <property type="entry name" value="Cytochrome P450"/>
    <property type="match status" value="1"/>
</dbReference>
<dbReference type="Proteomes" id="UP000663882">
    <property type="component" value="Unassembled WGS sequence"/>
</dbReference>
<comment type="caution">
    <text evidence="11">The sequence shown here is derived from an EMBL/GenBank/DDBJ whole genome shotgun (WGS) entry which is preliminary data.</text>
</comment>
<evidence type="ECO:0000256" key="6">
    <source>
        <dbReference type="ARBA" id="ARBA00023004"/>
    </source>
</evidence>
<dbReference type="InterPro" id="IPR002401">
    <property type="entry name" value="Cyt_P450_E_grp-I"/>
</dbReference>
<accession>A0A815Q3A3</accession>
<dbReference type="SUPFAM" id="SSF48264">
    <property type="entry name" value="Cytochrome P450"/>
    <property type="match status" value="1"/>
</dbReference>
<sequence length="539" mass="62891">MLTGILVGILLILIVSYGWHVHRAYSFFTRLNIPGPPPRFFFGNLLEIFETKRFSLKVQEWTKKYGRIFGYFEGHTPILVISDPDILQDVFIKSFSSFPSRRDFPFEDRHAKHVHLFAANGVRWKRQRFVINPTFSSLKLKQMSPLINRCIDSFMEKLAEQHRCDQPFDIYAFFKRFTMDTIWSCGFGLDTDMQNNSNDPYLVQSQRVTNEGNNFTPLMILFLLITELKWVWNGLHRCDSSIRYWLTNYLPITRRFISDDPTTWLENQAEQLIKKRVELGYTKRMDLLQLMLESASDDDFIQDQPTSAVANAETINEIPLVRKLTKHEIAANIPLFMFAGYETTSTALGYIAYVLATHPNEQQKLQEDIDAHFQSNTEQDIPSYELVAEMSYLDMFIRETLRMYPITQTIINRKNTEEFYIENVGTIPVGTIITASIYDLHFNPDLWGPVDPHIFCPERFATKRHPLAWVPFGAGPRNCVGMRFALMEIKVLLARLLKTYSIIDCGQQTHHSIDELKETFVIFPKNMIVRVQRRDETTQ</sequence>
<evidence type="ECO:0000256" key="10">
    <source>
        <dbReference type="RuleBase" id="RU000461"/>
    </source>
</evidence>